<feature type="transmembrane region" description="Helical" evidence="1">
    <location>
        <begin position="12"/>
        <end position="35"/>
    </location>
</feature>
<keyword evidence="1" id="KW-1133">Transmembrane helix</keyword>
<comment type="caution">
    <text evidence="2">The sequence shown here is derived from an EMBL/GenBank/DDBJ whole genome shotgun (WGS) entry which is preliminary data.</text>
</comment>
<evidence type="ECO:0000313" key="3">
    <source>
        <dbReference type="Proteomes" id="UP001497480"/>
    </source>
</evidence>
<evidence type="ECO:0008006" key="4">
    <source>
        <dbReference type="Google" id="ProtNLM"/>
    </source>
</evidence>
<organism evidence="2 3">
    <name type="scientific">Lupinus luteus</name>
    <name type="common">European yellow lupine</name>
    <dbReference type="NCBI Taxonomy" id="3873"/>
    <lineage>
        <taxon>Eukaryota</taxon>
        <taxon>Viridiplantae</taxon>
        <taxon>Streptophyta</taxon>
        <taxon>Embryophyta</taxon>
        <taxon>Tracheophyta</taxon>
        <taxon>Spermatophyta</taxon>
        <taxon>Magnoliopsida</taxon>
        <taxon>eudicotyledons</taxon>
        <taxon>Gunneridae</taxon>
        <taxon>Pentapetalae</taxon>
        <taxon>rosids</taxon>
        <taxon>fabids</taxon>
        <taxon>Fabales</taxon>
        <taxon>Fabaceae</taxon>
        <taxon>Papilionoideae</taxon>
        <taxon>50 kb inversion clade</taxon>
        <taxon>genistoids sensu lato</taxon>
        <taxon>core genistoids</taxon>
        <taxon>Genisteae</taxon>
        <taxon>Lupinus</taxon>
    </lineage>
</organism>
<dbReference type="AlphaFoldDB" id="A0AAV1W9C4"/>
<evidence type="ECO:0000256" key="1">
    <source>
        <dbReference type="SAM" id="Phobius"/>
    </source>
</evidence>
<reference evidence="2 3" key="1">
    <citation type="submission" date="2024-03" db="EMBL/GenBank/DDBJ databases">
        <authorList>
            <person name="Martinez-Hernandez J."/>
        </authorList>
    </citation>
    <scope>NUCLEOTIDE SEQUENCE [LARGE SCALE GENOMIC DNA]</scope>
</reference>
<sequence>MTPIMTKLTKILVVVMITISATSTPLALMVSSSLVKRSPENTRQGDEFDHLNEDLEDYSIWNPSPVYRGVGNGAPIPHPQV</sequence>
<proteinExistence type="predicted"/>
<keyword evidence="1" id="KW-0812">Transmembrane</keyword>
<gene>
    <name evidence="2" type="ORF">LLUT_LOCUS6915</name>
</gene>
<name>A0AAV1W9C4_LUPLU</name>
<evidence type="ECO:0000313" key="2">
    <source>
        <dbReference type="EMBL" id="CAL0305855.1"/>
    </source>
</evidence>
<keyword evidence="1" id="KW-0472">Membrane</keyword>
<accession>A0AAV1W9C4</accession>
<dbReference type="Proteomes" id="UP001497480">
    <property type="component" value="Unassembled WGS sequence"/>
</dbReference>
<keyword evidence="3" id="KW-1185">Reference proteome</keyword>
<protein>
    <recommendedName>
        <fullName evidence="4">Transmembrane protein</fullName>
    </recommendedName>
</protein>
<dbReference type="EMBL" id="CAXHTB010000004">
    <property type="protein sequence ID" value="CAL0305855.1"/>
    <property type="molecule type" value="Genomic_DNA"/>
</dbReference>